<evidence type="ECO:0000259" key="1">
    <source>
        <dbReference type="Pfam" id="PF12697"/>
    </source>
</evidence>
<organism evidence="2 3">
    <name type="scientific">Glutamicibacter ardleyensis</name>
    <dbReference type="NCBI Taxonomy" id="225894"/>
    <lineage>
        <taxon>Bacteria</taxon>
        <taxon>Bacillati</taxon>
        <taxon>Actinomycetota</taxon>
        <taxon>Actinomycetes</taxon>
        <taxon>Micrococcales</taxon>
        <taxon>Micrococcaceae</taxon>
        <taxon>Glutamicibacter</taxon>
    </lineage>
</organism>
<dbReference type="PANTHER" id="PTHR43798">
    <property type="entry name" value="MONOACYLGLYCEROL LIPASE"/>
    <property type="match status" value="1"/>
</dbReference>
<name>A0ABQ2DVE7_9MICC</name>
<keyword evidence="3" id="KW-1185">Reference proteome</keyword>
<dbReference type="PRINTS" id="PR00111">
    <property type="entry name" value="ABHYDROLASE"/>
</dbReference>
<dbReference type="PANTHER" id="PTHR43798:SF6">
    <property type="entry name" value="HYDROLASE, PUTATIVE (AFU_ORTHOLOGUE AFUA_4G13070)-RELATED"/>
    <property type="match status" value="1"/>
</dbReference>
<dbReference type="GO" id="GO:0016787">
    <property type="term" value="F:hydrolase activity"/>
    <property type="evidence" value="ECO:0007669"/>
    <property type="project" value="UniProtKB-KW"/>
</dbReference>
<dbReference type="InterPro" id="IPR050266">
    <property type="entry name" value="AB_hydrolase_sf"/>
</dbReference>
<dbReference type="RefSeq" id="WP_096255931.1">
    <property type="nucleotide sequence ID" value="NZ_BMKX01000009.1"/>
</dbReference>
<dbReference type="SUPFAM" id="SSF53474">
    <property type="entry name" value="alpha/beta-Hydrolases"/>
    <property type="match status" value="1"/>
</dbReference>
<feature type="domain" description="AB hydrolase-1" evidence="1">
    <location>
        <begin position="25"/>
        <end position="263"/>
    </location>
</feature>
<comment type="caution">
    <text evidence="2">The sequence shown here is derived from an EMBL/GenBank/DDBJ whole genome shotgun (WGS) entry which is preliminary data.</text>
</comment>
<dbReference type="InterPro" id="IPR029058">
    <property type="entry name" value="AB_hydrolase_fold"/>
</dbReference>
<evidence type="ECO:0000313" key="2">
    <source>
        <dbReference type="EMBL" id="GGJ70103.1"/>
    </source>
</evidence>
<evidence type="ECO:0000313" key="3">
    <source>
        <dbReference type="Proteomes" id="UP000606115"/>
    </source>
</evidence>
<proteinExistence type="predicted"/>
<dbReference type="Proteomes" id="UP000606115">
    <property type="component" value="Unassembled WGS sequence"/>
</dbReference>
<accession>A0ABQ2DVE7</accession>
<dbReference type="InterPro" id="IPR000073">
    <property type="entry name" value="AB_hydrolase_1"/>
</dbReference>
<dbReference type="GeneID" id="303305451"/>
<dbReference type="Gene3D" id="3.40.50.1820">
    <property type="entry name" value="alpha/beta hydrolase"/>
    <property type="match status" value="1"/>
</dbReference>
<gene>
    <name evidence="2" type="ORF">GCM10007173_31160</name>
</gene>
<reference evidence="3" key="1">
    <citation type="journal article" date="2019" name="Int. J. Syst. Evol. Microbiol.">
        <title>The Global Catalogue of Microorganisms (GCM) 10K type strain sequencing project: providing services to taxonomists for standard genome sequencing and annotation.</title>
        <authorList>
            <consortium name="The Broad Institute Genomics Platform"/>
            <consortium name="The Broad Institute Genome Sequencing Center for Infectious Disease"/>
            <person name="Wu L."/>
            <person name="Ma J."/>
        </authorList>
    </citation>
    <scope>NUCLEOTIDE SEQUENCE [LARGE SCALE GENOMIC DNA]</scope>
    <source>
        <strain evidence="3">CGMCC 1.3685</strain>
    </source>
</reference>
<dbReference type="EMBL" id="BMKX01000009">
    <property type="protein sequence ID" value="GGJ70103.1"/>
    <property type="molecule type" value="Genomic_DNA"/>
</dbReference>
<protein>
    <submittedName>
        <fullName evidence="2">Hydrolase</fullName>
    </submittedName>
</protein>
<keyword evidence="2" id="KW-0378">Hydrolase</keyword>
<sequence>MKPAQPDEQSLPEGIAAVHGSGLPVVMVHGNGVDHRILLALDDQLARPGNLQRIYVDLPGFGGTPALPGRAGLPEYANWLQALLKDQLGTEPFALIGNSLGGLLAQEMADRFGKQILGMVLLAPVIRPAPEERNLPARSIVHEDEVLLEELGNINAGHYAQTSVIQTRANWEQFERHVLPGVLSADLRAMAHLSQRYYLDTLPVDRKHVWTMPVLIACGMQDHIVGFKDAKALLERYPNASFLELEHAGHNVHIDQPEILAQALDRWLDSVRLATGSATN</sequence>
<dbReference type="Pfam" id="PF12697">
    <property type="entry name" value="Abhydrolase_6"/>
    <property type="match status" value="1"/>
</dbReference>